<dbReference type="RefSeq" id="WP_185442076.1">
    <property type="nucleotide sequence ID" value="NZ_CP043661.1"/>
</dbReference>
<dbReference type="InterPro" id="IPR037883">
    <property type="entry name" value="Knr4/Smi1-like_sf"/>
</dbReference>
<gene>
    <name evidence="1" type="ORF">F1D05_22025</name>
</gene>
<proteinExistence type="predicted"/>
<protein>
    <recommendedName>
        <fullName evidence="3">SMI1/KNR4 family protein</fullName>
    </recommendedName>
</protein>
<dbReference type="SUPFAM" id="SSF160631">
    <property type="entry name" value="SMI1/KNR4-like"/>
    <property type="match status" value="1"/>
</dbReference>
<accession>A0A7G6X1I6</accession>
<dbReference type="Proteomes" id="UP000515563">
    <property type="component" value="Chromosome"/>
</dbReference>
<evidence type="ECO:0008006" key="3">
    <source>
        <dbReference type="Google" id="ProtNLM"/>
    </source>
</evidence>
<dbReference type="AlphaFoldDB" id="A0A7G6X1I6"/>
<evidence type="ECO:0000313" key="1">
    <source>
        <dbReference type="EMBL" id="QNE20101.1"/>
    </source>
</evidence>
<dbReference type="KEGG" id="kqi:F1D05_22025"/>
<organism evidence="1 2">
    <name type="scientific">Kribbella qitaiheensis</name>
    <dbReference type="NCBI Taxonomy" id="1544730"/>
    <lineage>
        <taxon>Bacteria</taxon>
        <taxon>Bacillati</taxon>
        <taxon>Actinomycetota</taxon>
        <taxon>Actinomycetes</taxon>
        <taxon>Propionibacteriales</taxon>
        <taxon>Kribbellaceae</taxon>
        <taxon>Kribbella</taxon>
    </lineage>
</organism>
<dbReference type="EMBL" id="CP043661">
    <property type="protein sequence ID" value="QNE20101.1"/>
    <property type="molecule type" value="Genomic_DNA"/>
</dbReference>
<name>A0A7G6X1I6_9ACTN</name>
<evidence type="ECO:0000313" key="2">
    <source>
        <dbReference type="Proteomes" id="UP000515563"/>
    </source>
</evidence>
<keyword evidence="2" id="KW-1185">Reference proteome</keyword>
<reference evidence="2" key="1">
    <citation type="submission" date="2019-09" db="EMBL/GenBank/DDBJ databases">
        <title>Antimicrobial potential of Antarctic Bacteria.</title>
        <authorList>
            <person name="Benaud N."/>
            <person name="Edwards R.J."/>
            <person name="Ferrari B.C."/>
        </authorList>
    </citation>
    <scope>NUCLEOTIDE SEQUENCE [LARGE SCALE GENOMIC DNA]</scope>
    <source>
        <strain evidence="2">SPB151</strain>
    </source>
</reference>
<reference evidence="1 2" key="2">
    <citation type="journal article" date="2020" name="Microbiol. Resour. Announc.">
        <title>Antarctic desert soil bacteria exhibit high novel natural product potential, evaluated through long-read genome sequencing and comparative genomics.</title>
        <authorList>
            <person name="Benaud N."/>
            <person name="Edwards R.J."/>
            <person name="Amos T.G."/>
            <person name="D'Agostino P.M."/>
            <person name="Gutierrez-Chavez C."/>
            <person name="Montgomery K."/>
            <person name="Nicetic I."/>
            <person name="Ferrari B.C."/>
        </authorList>
    </citation>
    <scope>NUCLEOTIDE SEQUENCE [LARGE SCALE GENOMIC DNA]</scope>
    <source>
        <strain evidence="1 2">SPB151</strain>
    </source>
</reference>
<sequence length="183" mass="20705">MRADIFWSQAEAELATRPDVLSSLRHGASLNDLDRWSRSVDAPLPANLREMYAIHDGTEVRGLHRFSFIAEWYPLPVEIAIERYEQWREMSNLLGPLPLIPFAVDPGGCYLAAPGDGTNELYKIFFDAPPALYDFYTFPPSLEGLLQATIDGLRGNSPDYRIQLNEQSMSWINLEEEADDLGN</sequence>